<dbReference type="SUPFAM" id="SSF56801">
    <property type="entry name" value="Acetyl-CoA synthetase-like"/>
    <property type="match status" value="1"/>
</dbReference>
<dbReference type="OMA" id="FQTRDTD"/>
<dbReference type="OrthoDB" id="10253869at2759"/>
<protein>
    <submittedName>
        <fullName evidence="5">Blast:Luciferin 4-monooxygenase</fullName>
    </submittedName>
</protein>
<organism evidence="5 6">
    <name type="scientific">Drosophila guanche</name>
    <name type="common">Fruit fly</name>
    <dbReference type="NCBI Taxonomy" id="7266"/>
    <lineage>
        <taxon>Eukaryota</taxon>
        <taxon>Metazoa</taxon>
        <taxon>Ecdysozoa</taxon>
        <taxon>Arthropoda</taxon>
        <taxon>Hexapoda</taxon>
        <taxon>Insecta</taxon>
        <taxon>Pterygota</taxon>
        <taxon>Neoptera</taxon>
        <taxon>Endopterygota</taxon>
        <taxon>Diptera</taxon>
        <taxon>Brachycera</taxon>
        <taxon>Muscomorpha</taxon>
        <taxon>Ephydroidea</taxon>
        <taxon>Drosophilidae</taxon>
        <taxon>Drosophila</taxon>
        <taxon>Sophophora</taxon>
    </lineage>
</organism>
<evidence type="ECO:0000256" key="2">
    <source>
        <dbReference type="ARBA" id="ARBA00023140"/>
    </source>
</evidence>
<reference evidence="6" key="1">
    <citation type="submission" date="2018-01" db="EMBL/GenBank/DDBJ databases">
        <authorList>
            <person name="Alioto T."/>
            <person name="Alioto T."/>
        </authorList>
    </citation>
    <scope>NUCLEOTIDE SEQUENCE [LARGE SCALE GENOMIC DNA]</scope>
</reference>
<dbReference type="GO" id="GO:0046949">
    <property type="term" value="P:fatty-acyl-CoA biosynthetic process"/>
    <property type="evidence" value="ECO:0007669"/>
    <property type="project" value="TreeGrafter"/>
</dbReference>
<evidence type="ECO:0000259" key="3">
    <source>
        <dbReference type="Pfam" id="PF00501"/>
    </source>
</evidence>
<dbReference type="PANTHER" id="PTHR24096">
    <property type="entry name" value="LONG-CHAIN-FATTY-ACID--COA LIGASE"/>
    <property type="match status" value="1"/>
</dbReference>
<sequence>MATTKYDSIERIWSGAKDKEYYGPDMTLGEVALIILRLYSDKVMQVFDPTGEELTGGQLLLQSRRLAHAFQRLKLQRGDVVGISATNTTYLTEVVIAALLNGTPINPLHPQFDSETVAYMYEITKPKVIFCDLDNYETLRAVKNSLKFKTELILLSGSLPGVRNIQDLLADGSIEYDEKTLFACPHLSGDDTAFIITSSGVTGLPKGVTRSHRSLLNGAKIPQLFTSETVLFCISPLYWISCVFTLLASLVNGCKRVITNRPFSVDYFADVVQRHRVSFVLTVPHQMGLLARSPSPQREELAERMQSVRSFVCSGSKVPLGIWRQLYELLGADRFAVLYGLSEVGGISKNVDGPLGSEGKLLRNVQVRILDEQGQALGPNQTGQIHVRLGQRWGGYYHNPQDTQVAVTPDGKWLLTGDHGYFDDAGCLHFQTRDTDVFKYNHFPIYPKQIEEVIHHLPGVHEVAVFGIPDEISTNLTACAVVRDDSDAGRALTANDITGIVEQHLSEAFYIRGGVFFVDKLPKTQNQKIQRRRILAELNEITTHL</sequence>
<dbReference type="Gene3D" id="3.30.300.30">
    <property type="match status" value="1"/>
</dbReference>
<keyword evidence="6" id="KW-1185">Reference proteome</keyword>
<dbReference type="STRING" id="7266.A0A3B0IZI3"/>
<gene>
    <name evidence="5" type="ORF">DGUA_6G001336</name>
</gene>
<accession>A0A3B0IZI3</accession>
<evidence type="ECO:0000259" key="4">
    <source>
        <dbReference type="Pfam" id="PF13193"/>
    </source>
</evidence>
<dbReference type="Pfam" id="PF00501">
    <property type="entry name" value="AMP-binding"/>
    <property type="match status" value="1"/>
</dbReference>
<evidence type="ECO:0000313" key="5">
    <source>
        <dbReference type="EMBL" id="SPP73794.1"/>
    </source>
</evidence>
<dbReference type="FunFam" id="3.40.50.12780:FF:000025">
    <property type="entry name" value="luciferin 4-monooxygenase"/>
    <property type="match status" value="1"/>
</dbReference>
<dbReference type="AlphaFoldDB" id="A0A3B0IZI3"/>
<comment type="subcellular location">
    <subcellularLocation>
        <location evidence="1">Peroxisome</location>
    </subcellularLocation>
</comment>
<dbReference type="Proteomes" id="UP000268350">
    <property type="component" value="Unassembled WGS sequence"/>
</dbReference>
<dbReference type="InterPro" id="IPR045851">
    <property type="entry name" value="AMP-bd_C_sf"/>
</dbReference>
<dbReference type="PANTHER" id="PTHR24096:SF353">
    <property type="entry name" value="GH16244P-RELATED"/>
    <property type="match status" value="1"/>
</dbReference>
<dbReference type="GO" id="GO:0005777">
    <property type="term" value="C:peroxisome"/>
    <property type="evidence" value="ECO:0007669"/>
    <property type="project" value="UniProtKB-SubCell"/>
</dbReference>
<dbReference type="InterPro" id="IPR025110">
    <property type="entry name" value="AMP-bd_C"/>
</dbReference>
<evidence type="ECO:0000313" key="6">
    <source>
        <dbReference type="Proteomes" id="UP000268350"/>
    </source>
</evidence>
<feature type="domain" description="AMP-binding enzyme C-terminal" evidence="4">
    <location>
        <begin position="449"/>
        <end position="528"/>
    </location>
</feature>
<dbReference type="Pfam" id="PF13193">
    <property type="entry name" value="AMP-binding_C"/>
    <property type="match status" value="1"/>
</dbReference>
<name>A0A3B0IZI3_DROGU</name>
<keyword evidence="5" id="KW-0503">Monooxygenase</keyword>
<dbReference type="EMBL" id="OUUW01000001">
    <property type="protein sequence ID" value="SPP73794.1"/>
    <property type="molecule type" value="Genomic_DNA"/>
</dbReference>
<dbReference type="GO" id="GO:0004467">
    <property type="term" value="F:long-chain fatty acid-CoA ligase activity"/>
    <property type="evidence" value="ECO:0007669"/>
    <property type="project" value="TreeGrafter"/>
</dbReference>
<dbReference type="CDD" id="cd05911">
    <property type="entry name" value="Firefly_Luc_like"/>
    <property type="match status" value="1"/>
</dbReference>
<evidence type="ECO:0000256" key="1">
    <source>
        <dbReference type="ARBA" id="ARBA00004275"/>
    </source>
</evidence>
<dbReference type="InterPro" id="IPR042099">
    <property type="entry name" value="ANL_N_sf"/>
</dbReference>
<dbReference type="GO" id="GO:0004497">
    <property type="term" value="F:monooxygenase activity"/>
    <property type="evidence" value="ECO:0007669"/>
    <property type="project" value="UniProtKB-KW"/>
</dbReference>
<dbReference type="InterPro" id="IPR000873">
    <property type="entry name" value="AMP-dep_synth/lig_dom"/>
</dbReference>
<dbReference type="Gene3D" id="3.40.50.12780">
    <property type="entry name" value="N-terminal domain of ligase-like"/>
    <property type="match status" value="1"/>
</dbReference>
<feature type="domain" description="AMP-dependent synthetase/ligase" evidence="3">
    <location>
        <begin position="40"/>
        <end position="397"/>
    </location>
</feature>
<keyword evidence="5" id="KW-0560">Oxidoreductase</keyword>
<keyword evidence="2" id="KW-0576">Peroxisome</keyword>
<proteinExistence type="predicted"/>